<dbReference type="Gene3D" id="3.30.70.920">
    <property type="match status" value="1"/>
</dbReference>
<comment type="caution">
    <text evidence="5">The sequence shown here is derived from an EMBL/GenBank/DDBJ whole genome shotgun (WGS) entry which is preliminary data.</text>
</comment>
<dbReference type="SUPFAM" id="SSF54909">
    <property type="entry name" value="Dimeric alpha+beta barrel"/>
    <property type="match status" value="1"/>
</dbReference>
<keyword evidence="2" id="KW-0238">DNA-binding</keyword>
<evidence type="ECO:0000256" key="2">
    <source>
        <dbReference type="ARBA" id="ARBA00023125"/>
    </source>
</evidence>
<keyword evidence="3" id="KW-0804">Transcription</keyword>
<dbReference type="GO" id="GO:0005829">
    <property type="term" value="C:cytosol"/>
    <property type="evidence" value="ECO:0007669"/>
    <property type="project" value="TreeGrafter"/>
</dbReference>
<evidence type="ECO:0000313" key="6">
    <source>
        <dbReference type="Proteomes" id="UP000252081"/>
    </source>
</evidence>
<dbReference type="Pfam" id="PF01037">
    <property type="entry name" value="AsnC_trans_reg"/>
    <property type="match status" value="1"/>
</dbReference>
<dbReference type="SUPFAM" id="SSF46785">
    <property type="entry name" value="Winged helix' DNA-binding domain"/>
    <property type="match status" value="1"/>
</dbReference>
<dbReference type="PANTHER" id="PTHR30154">
    <property type="entry name" value="LEUCINE-RESPONSIVE REGULATORY PROTEIN"/>
    <property type="match status" value="1"/>
</dbReference>
<accession>A0A366L1U7</accession>
<protein>
    <submittedName>
        <fullName evidence="5">AsnC family transcriptional regulator</fullName>
    </submittedName>
</protein>
<keyword evidence="6" id="KW-1185">Reference proteome</keyword>
<name>A0A366L1U7_9SPHI</name>
<dbReference type="Proteomes" id="UP000252081">
    <property type="component" value="Unassembled WGS sequence"/>
</dbReference>
<dbReference type="InterPro" id="IPR000485">
    <property type="entry name" value="AsnC-type_HTH_dom"/>
</dbReference>
<evidence type="ECO:0000256" key="3">
    <source>
        <dbReference type="ARBA" id="ARBA00023163"/>
    </source>
</evidence>
<dbReference type="InterPro" id="IPR036388">
    <property type="entry name" value="WH-like_DNA-bd_sf"/>
</dbReference>
<dbReference type="SMART" id="SM00344">
    <property type="entry name" value="HTH_ASNC"/>
    <property type="match status" value="1"/>
</dbReference>
<evidence type="ECO:0000259" key="4">
    <source>
        <dbReference type="PROSITE" id="PS50956"/>
    </source>
</evidence>
<dbReference type="GO" id="GO:0043565">
    <property type="term" value="F:sequence-specific DNA binding"/>
    <property type="evidence" value="ECO:0007669"/>
    <property type="project" value="InterPro"/>
</dbReference>
<organism evidence="5 6">
    <name type="scientific">Pedobacter miscanthi</name>
    <dbReference type="NCBI Taxonomy" id="2259170"/>
    <lineage>
        <taxon>Bacteria</taxon>
        <taxon>Pseudomonadati</taxon>
        <taxon>Bacteroidota</taxon>
        <taxon>Sphingobacteriia</taxon>
        <taxon>Sphingobacteriales</taxon>
        <taxon>Sphingobacteriaceae</taxon>
        <taxon>Pedobacter</taxon>
    </lineage>
</organism>
<dbReference type="PROSITE" id="PS50956">
    <property type="entry name" value="HTH_ASNC_2"/>
    <property type="match status" value="1"/>
</dbReference>
<dbReference type="EMBL" id="QNQU01000007">
    <property type="protein sequence ID" value="RBQ07855.1"/>
    <property type="molecule type" value="Genomic_DNA"/>
</dbReference>
<dbReference type="GO" id="GO:0043200">
    <property type="term" value="P:response to amino acid"/>
    <property type="evidence" value="ECO:0007669"/>
    <property type="project" value="TreeGrafter"/>
</dbReference>
<keyword evidence="1" id="KW-0805">Transcription regulation</keyword>
<dbReference type="Gene3D" id="1.10.10.10">
    <property type="entry name" value="Winged helix-like DNA-binding domain superfamily/Winged helix DNA-binding domain"/>
    <property type="match status" value="1"/>
</dbReference>
<gene>
    <name evidence="5" type="ORF">DRW42_09630</name>
</gene>
<reference evidence="5 6" key="1">
    <citation type="submission" date="2018-07" db="EMBL/GenBank/DDBJ databases">
        <title>A draft genome of a endophytic bacteria, a new species of Pedobacter.</title>
        <authorList>
            <person name="Zhang Z.D."/>
            <person name="Chen Z.J."/>
        </authorList>
    </citation>
    <scope>NUCLEOTIDE SEQUENCE [LARGE SCALE GENOMIC DNA]</scope>
    <source>
        <strain evidence="5 6">RS10</strain>
    </source>
</reference>
<feature type="domain" description="HTH asnC-type" evidence="4">
    <location>
        <begin position="6"/>
        <end position="72"/>
    </location>
</feature>
<dbReference type="InterPro" id="IPR019887">
    <property type="entry name" value="Tscrpt_reg_AsnC/Lrp_C"/>
</dbReference>
<dbReference type="RefSeq" id="WP_113948614.1">
    <property type="nucleotide sequence ID" value="NZ_QNQU01000007.1"/>
</dbReference>
<dbReference type="AlphaFoldDB" id="A0A366L1U7"/>
<dbReference type="OrthoDB" id="9800326at2"/>
<dbReference type="InterPro" id="IPR019888">
    <property type="entry name" value="Tscrpt_reg_AsnC-like"/>
</dbReference>
<dbReference type="InterPro" id="IPR011008">
    <property type="entry name" value="Dimeric_a/b-barrel"/>
</dbReference>
<dbReference type="PRINTS" id="PR00033">
    <property type="entry name" value="HTHASNC"/>
</dbReference>
<proteinExistence type="predicted"/>
<dbReference type="InterPro" id="IPR036390">
    <property type="entry name" value="WH_DNA-bd_sf"/>
</dbReference>
<sequence>MKAYQLDQTDFALLNLLQQDGLMTYKELSGKTRKSMTNVAERVRNLKEMGYISSTVALVDLKKIRTLFVAFPHVQLISHAEDVLRKFQNEVTQFPEVLECYHLTGHYDYMLKIAMPDMVSFNAFIREKLGALENVGSVESFLVLSQTKHSTAYHL</sequence>
<evidence type="ECO:0000313" key="5">
    <source>
        <dbReference type="EMBL" id="RBQ07855.1"/>
    </source>
</evidence>
<evidence type="ECO:0000256" key="1">
    <source>
        <dbReference type="ARBA" id="ARBA00023015"/>
    </source>
</evidence>
<dbReference type="Pfam" id="PF13412">
    <property type="entry name" value="HTH_24"/>
    <property type="match status" value="1"/>
</dbReference>
<dbReference type="PANTHER" id="PTHR30154:SF34">
    <property type="entry name" value="TRANSCRIPTIONAL REGULATOR AZLB"/>
    <property type="match status" value="1"/>
</dbReference>